<sequence length="85" mass="9681">MRRILIIIVVVLLVFLAIVVGSRNTDVITINYLIAQTELRISTFMVISVLVGFFLGFVTLLSKYLSLRLQLSLAKRKLKKLSKEE</sequence>
<name>A0ABV7FR43_9ALTE</name>
<gene>
    <name evidence="5" type="primary">lapA</name>
    <name evidence="7" type="ORF">ACFOHL_09040</name>
</gene>
<dbReference type="HAMAP" id="MF_01948">
    <property type="entry name" value="LPS_assembly_LapA"/>
    <property type="match status" value="1"/>
</dbReference>
<keyword evidence="1 5" id="KW-1003">Cell membrane</keyword>
<keyword evidence="4 5" id="KW-0472">Membrane</keyword>
<evidence type="ECO:0000256" key="4">
    <source>
        <dbReference type="ARBA" id="ARBA00023136"/>
    </source>
</evidence>
<comment type="caution">
    <text evidence="7">The sequence shown here is derived from an EMBL/GenBank/DDBJ whole genome shotgun (WGS) entry which is preliminary data.</text>
</comment>
<feature type="domain" description="Lipopolysaccharide assembly protein A" evidence="6">
    <location>
        <begin position="24"/>
        <end position="84"/>
    </location>
</feature>
<comment type="subcellular location">
    <subcellularLocation>
        <location evidence="5">Cell inner membrane</location>
        <topology evidence="5">Single-pass membrane protein</topology>
    </subcellularLocation>
</comment>
<comment type="function">
    <text evidence="5">Involved in the assembly of lipopolysaccharide (LPS).</text>
</comment>
<dbReference type="EMBL" id="JBHRSW010000014">
    <property type="protein sequence ID" value="MFC3121763.1"/>
    <property type="molecule type" value="Genomic_DNA"/>
</dbReference>
<dbReference type="RefSeq" id="WP_376919896.1">
    <property type="nucleotide sequence ID" value="NZ_JBHRSW010000014.1"/>
</dbReference>
<reference evidence="8" key="1">
    <citation type="journal article" date="2019" name="Int. J. Syst. Evol. Microbiol.">
        <title>The Global Catalogue of Microorganisms (GCM) 10K type strain sequencing project: providing services to taxonomists for standard genome sequencing and annotation.</title>
        <authorList>
            <consortium name="The Broad Institute Genomics Platform"/>
            <consortium name="The Broad Institute Genome Sequencing Center for Infectious Disease"/>
            <person name="Wu L."/>
            <person name="Ma J."/>
        </authorList>
    </citation>
    <scope>NUCLEOTIDE SEQUENCE [LARGE SCALE GENOMIC DNA]</scope>
    <source>
        <strain evidence="8">KCTC 52473</strain>
    </source>
</reference>
<evidence type="ECO:0000256" key="2">
    <source>
        <dbReference type="ARBA" id="ARBA00022692"/>
    </source>
</evidence>
<feature type="transmembrane region" description="Helical" evidence="5">
    <location>
        <begin position="45"/>
        <end position="67"/>
    </location>
</feature>
<evidence type="ECO:0000259" key="6">
    <source>
        <dbReference type="Pfam" id="PF06305"/>
    </source>
</evidence>
<keyword evidence="2 5" id="KW-0812">Transmembrane</keyword>
<dbReference type="InterPro" id="IPR010445">
    <property type="entry name" value="LapA_dom"/>
</dbReference>
<evidence type="ECO:0000313" key="8">
    <source>
        <dbReference type="Proteomes" id="UP001595478"/>
    </source>
</evidence>
<evidence type="ECO:0000256" key="5">
    <source>
        <dbReference type="HAMAP-Rule" id="MF_01948"/>
    </source>
</evidence>
<protein>
    <recommendedName>
        <fullName evidence="5">Probable lipopolysaccharide assembly protein A</fullName>
    </recommendedName>
</protein>
<comment type="caution">
    <text evidence="5">Lacks conserved residue(s) required for the propagation of feature annotation.</text>
</comment>
<comment type="similarity">
    <text evidence="5">Belongs to the LapA family.</text>
</comment>
<proteinExistence type="inferred from homology"/>
<keyword evidence="3 5" id="KW-1133">Transmembrane helix</keyword>
<evidence type="ECO:0000313" key="7">
    <source>
        <dbReference type="EMBL" id="MFC3121763.1"/>
    </source>
</evidence>
<dbReference type="Pfam" id="PF06305">
    <property type="entry name" value="LapA_dom"/>
    <property type="match status" value="1"/>
</dbReference>
<keyword evidence="8" id="KW-1185">Reference proteome</keyword>
<dbReference type="InterPro" id="IPR032906">
    <property type="entry name" value="LapA"/>
</dbReference>
<evidence type="ECO:0000256" key="1">
    <source>
        <dbReference type="ARBA" id="ARBA00022475"/>
    </source>
</evidence>
<organism evidence="7 8">
    <name type="scientific">Agaribacter flavus</name>
    <dbReference type="NCBI Taxonomy" id="1902781"/>
    <lineage>
        <taxon>Bacteria</taxon>
        <taxon>Pseudomonadati</taxon>
        <taxon>Pseudomonadota</taxon>
        <taxon>Gammaproteobacteria</taxon>
        <taxon>Alteromonadales</taxon>
        <taxon>Alteromonadaceae</taxon>
        <taxon>Agaribacter</taxon>
    </lineage>
</organism>
<accession>A0ABV7FR43</accession>
<dbReference type="Proteomes" id="UP001595478">
    <property type="component" value="Unassembled WGS sequence"/>
</dbReference>
<evidence type="ECO:0000256" key="3">
    <source>
        <dbReference type="ARBA" id="ARBA00022989"/>
    </source>
</evidence>
<keyword evidence="5" id="KW-0997">Cell inner membrane</keyword>